<proteinExistence type="evidence at transcript level"/>
<dbReference type="Pfam" id="PF03973">
    <property type="entry name" value="Triabin"/>
    <property type="match status" value="1"/>
</dbReference>
<accession>A0A1Q1NP38</accession>
<comment type="subcellular location">
    <subcellularLocation>
        <location evidence="1">Secreted</location>
    </subcellularLocation>
</comment>
<organism evidence="6">
    <name type="scientific">Pristhesancus plagipennis</name>
    <name type="common">Common assassin bug</name>
    <dbReference type="NCBI Taxonomy" id="1955184"/>
    <lineage>
        <taxon>Eukaryota</taxon>
        <taxon>Metazoa</taxon>
        <taxon>Ecdysozoa</taxon>
        <taxon>Arthropoda</taxon>
        <taxon>Hexapoda</taxon>
        <taxon>Insecta</taxon>
        <taxon>Pterygota</taxon>
        <taxon>Neoptera</taxon>
        <taxon>Paraneoptera</taxon>
        <taxon>Hemiptera</taxon>
        <taxon>Heteroptera</taxon>
        <taxon>Panheteroptera</taxon>
        <taxon>Cimicomorpha</taxon>
        <taxon>Reduviidae</taxon>
        <taxon>Harpactorinae</taxon>
        <taxon>Harpactorini</taxon>
        <taxon>Pristhesancus</taxon>
    </lineage>
</organism>
<feature type="signal peptide" evidence="5">
    <location>
        <begin position="1"/>
        <end position="19"/>
    </location>
</feature>
<evidence type="ECO:0000313" key="6">
    <source>
        <dbReference type="EMBL" id="AQM58294.1"/>
    </source>
</evidence>
<dbReference type="InterPro" id="IPR012674">
    <property type="entry name" value="Calycin"/>
</dbReference>
<evidence type="ECO:0000256" key="5">
    <source>
        <dbReference type="SAM" id="SignalP"/>
    </source>
</evidence>
<reference evidence="6" key="1">
    <citation type="journal article" date="2017" name="Mol. Cell. Proteomics">
        <title>Melt with this kiss: Paralysing and liquefying venom of the assassin bug Pristhesancus plagipennis (Hemiptera: Reduviidae).</title>
        <authorList>
            <person name="Walker A.A."/>
            <person name="Madio B."/>
            <person name="Jin J."/>
            <person name="Undheim E.A."/>
            <person name="Fry B.G."/>
            <person name="King G.F."/>
        </authorList>
    </citation>
    <scope>NUCLEOTIDE SEQUENCE</scope>
    <source>
        <tissue evidence="6">Labial/venom glands</tissue>
    </source>
</reference>
<sequence>MTTIFTLTFLGVLALSWSAAPPPEKVCRNLHAKADLDLKKFYSGKWYLTNIEQSSVPAHPCQETHNEVKEDGTIEHMILDFDKSRTPAKTHLNCVTNMKDVKDHKPNFTCKFKESPETWTSQSIGTVLETDYDNFAVYHVCSKMDEMVLGENILVMHRNKDADPSNPKISETLKSLGLNLDSFTSRKSKANCVYDSD</sequence>
<dbReference type="GO" id="GO:0030682">
    <property type="term" value="P:symbiont-mediated perturbation of host defenses"/>
    <property type="evidence" value="ECO:0007669"/>
    <property type="project" value="InterPro"/>
</dbReference>
<evidence type="ECO:0000256" key="3">
    <source>
        <dbReference type="ARBA" id="ARBA00022729"/>
    </source>
</evidence>
<keyword evidence="3 5" id="KW-0732">Signal</keyword>
<name>A0A1Q1NP38_PRIPG</name>
<dbReference type="AlphaFoldDB" id="A0A1Q1NP38"/>
<evidence type="ECO:0000256" key="1">
    <source>
        <dbReference type="ARBA" id="ARBA00004613"/>
    </source>
</evidence>
<keyword evidence="2" id="KW-0964">Secreted</keyword>
<dbReference type="GO" id="GO:0005576">
    <property type="term" value="C:extracellular region"/>
    <property type="evidence" value="ECO:0007669"/>
    <property type="project" value="UniProtKB-SubCell"/>
</dbReference>
<evidence type="ECO:0000256" key="2">
    <source>
        <dbReference type="ARBA" id="ARBA00022525"/>
    </source>
</evidence>
<dbReference type="EMBL" id="KX752800">
    <property type="protein sequence ID" value="AQM58294.1"/>
    <property type="molecule type" value="mRNA"/>
</dbReference>
<dbReference type="Gene3D" id="2.40.128.20">
    <property type="match status" value="1"/>
</dbReference>
<dbReference type="InterPro" id="IPR005657">
    <property type="entry name" value="Triabi/Procalin"/>
</dbReference>
<evidence type="ECO:0000256" key="4">
    <source>
        <dbReference type="ARBA" id="ARBA00034121"/>
    </source>
</evidence>
<comment type="similarity">
    <text evidence="4">Belongs to the calycin superfamily. Triabin family.</text>
</comment>
<feature type="chain" id="PRO_5012727070" evidence="5">
    <location>
        <begin position="20"/>
        <end position="197"/>
    </location>
</feature>
<protein>
    <submittedName>
        <fullName evidence="6">Triabin-like protein 2</fullName>
    </submittedName>
</protein>
<dbReference type="SUPFAM" id="SSF50814">
    <property type="entry name" value="Lipocalins"/>
    <property type="match status" value="1"/>
</dbReference>